<name>A0A9D4SB24_DREPO</name>
<keyword evidence="2" id="KW-1185">Reference proteome</keyword>
<reference evidence="1" key="2">
    <citation type="submission" date="2020-11" db="EMBL/GenBank/DDBJ databases">
        <authorList>
            <person name="McCartney M.A."/>
            <person name="Auch B."/>
            <person name="Kono T."/>
            <person name="Mallez S."/>
            <person name="Becker A."/>
            <person name="Gohl D.M."/>
            <person name="Silverstein K.A.T."/>
            <person name="Koren S."/>
            <person name="Bechman K.B."/>
            <person name="Herman A."/>
            <person name="Abrahante J.E."/>
            <person name="Garbe J."/>
        </authorList>
    </citation>
    <scope>NUCLEOTIDE SEQUENCE</scope>
    <source>
        <strain evidence="1">Duluth1</strain>
        <tissue evidence="1">Whole animal</tissue>
    </source>
</reference>
<dbReference type="AlphaFoldDB" id="A0A9D4SB24"/>
<organism evidence="1 2">
    <name type="scientific">Dreissena polymorpha</name>
    <name type="common">Zebra mussel</name>
    <name type="synonym">Mytilus polymorpha</name>
    <dbReference type="NCBI Taxonomy" id="45954"/>
    <lineage>
        <taxon>Eukaryota</taxon>
        <taxon>Metazoa</taxon>
        <taxon>Spiralia</taxon>
        <taxon>Lophotrochozoa</taxon>
        <taxon>Mollusca</taxon>
        <taxon>Bivalvia</taxon>
        <taxon>Autobranchia</taxon>
        <taxon>Heteroconchia</taxon>
        <taxon>Euheterodonta</taxon>
        <taxon>Imparidentia</taxon>
        <taxon>Neoheterodontei</taxon>
        <taxon>Myida</taxon>
        <taxon>Dreissenoidea</taxon>
        <taxon>Dreissenidae</taxon>
        <taxon>Dreissena</taxon>
    </lineage>
</organism>
<reference evidence="1" key="1">
    <citation type="journal article" date="2019" name="bioRxiv">
        <title>The Genome of the Zebra Mussel, Dreissena polymorpha: A Resource for Invasive Species Research.</title>
        <authorList>
            <person name="McCartney M.A."/>
            <person name="Auch B."/>
            <person name="Kono T."/>
            <person name="Mallez S."/>
            <person name="Zhang Y."/>
            <person name="Obille A."/>
            <person name="Becker A."/>
            <person name="Abrahante J.E."/>
            <person name="Garbe J."/>
            <person name="Badalamenti J.P."/>
            <person name="Herman A."/>
            <person name="Mangelson H."/>
            <person name="Liachko I."/>
            <person name="Sullivan S."/>
            <person name="Sone E.D."/>
            <person name="Koren S."/>
            <person name="Silverstein K.A.T."/>
            <person name="Beckman K.B."/>
            <person name="Gohl D.M."/>
        </authorList>
    </citation>
    <scope>NUCLEOTIDE SEQUENCE</scope>
    <source>
        <strain evidence="1">Duluth1</strain>
        <tissue evidence="1">Whole animal</tissue>
    </source>
</reference>
<dbReference type="EMBL" id="JAIWYP010000001">
    <property type="protein sequence ID" value="KAH3896282.1"/>
    <property type="molecule type" value="Genomic_DNA"/>
</dbReference>
<sequence length="82" mass="9239">MYSWLAYRYIEPSSLLAVGCPIATESQYRYGKLACLSRLRTLSLWAVCWPIAIEIPYCYGQLACPSLLRDLIASGSWLACLD</sequence>
<dbReference type="Proteomes" id="UP000828390">
    <property type="component" value="Unassembled WGS sequence"/>
</dbReference>
<evidence type="ECO:0000313" key="2">
    <source>
        <dbReference type="Proteomes" id="UP000828390"/>
    </source>
</evidence>
<gene>
    <name evidence="1" type="ORF">DPMN_020457</name>
</gene>
<evidence type="ECO:0000313" key="1">
    <source>
        <dbReference type="EMBL" id="KAH3896282.1"/>
    </source>
</evidence>
<comment type="caution">
    <text evidence="1">The sequence shown here is derived from an EMBL/GenBank/DDBJ whole genome shotgun (WGS) entry which is preliminary data.</text>
</comment>
<proteinExistence type="predicted"/>
<protein>
    <submittedName>
        <fullName evidence="1">Uncharacterized protein</fullName>
    </submittedName>
</protein>
<accession>A0A9D4SB24</accession>